<evidence type="ECO:0008006" key="2">
    <source>
        <dbReference type="Google" id="ProtNLM"/>
    </source>
</evidence>
<gene>
    <name evidence="1" type="ORF">METZ01_LOCUS211004</name>
</gene>
<feature type="non-terminal residue" evidence="1">
    <location>
        <position position="35"/>
    </location>
</feature>
<dbReference type="EMBL" id="UINC01048069">
    <property type="protein sequence ID" value="SVB58150.1"/>
    <property type="molecule type" value="Genomic_DNA"/>
</dbReference>
<sequence length="35" mass="3933">VTLPDEIEVIGNHVFEYSHDYTWVFTTGGVGPTHD</sequence>
<reference evidence="1" key="1">
    <citation type="submission" date="2018-05" db="EMBL/GenBank/DDBJ databases">
        <authorList>
            <person name="Lanie J.A."/>
            <person name="Ng W.-L."/>
            <person name="Kazmierczak K.M."/>
            <person name="Andrzejewski T.M."/>
            <person name="Davidsen T.M."/>
            <person name="Wayne K.J."/>
            <person name="Tettelin H."/>
            <person name="Glass J.I."/>
            <person name="Rusch D."/>
            <person name="Podicherti R."/>
            <person name="Tsui H.-C.T."/>
            <person name="Winkler M.E."/>
        </authorList>
    </citation>
    <scope>NUCLEOTIDE SEQUENCE</scope>
</reference>
<dbReference type="AlphaFoldDB" id="A0A382F5A5"/>
<dbReference type="Gene3D" id="3.40.980.10">
    <property type="entry name" value="MoaB/Mog-like domain"/>
    <property type="match status" value="1"/>
</dbReference>
<organism evidence="1">
    <name type="scientific">marine metagenome</name>
    <dbReference type="NCBI Taxonomy" id="408172"/>
    <lineage>
        <taxon>unclassified sequences</taxon>
        <taxon>metagenomes</taxon>
        <taxon>ecological metagenomes</taxon>
    </lineage>
</organism>
<evidence type="ECO:0000313" key="1">
    <source>
        <dbReference type="EMBL" id="SVB58150.1"/>
    </source>
</evidence>
<dbReference type="InterPro" id="IPR036425">
    <property type="entry name" value="MoaB/Mog-like_dom_sf"/>
</dbReference>
<proteinExistence type="predicted"/>
<feature type="non-terminal residue" evidence="1">
    <location>
        <position position="1"/>
    </location>
</feature>
<dbReference type="SUPFAM" id="SSF53218">
    <property type="entry name" value="Molybdenum cofactor biosynthesis proteins"/>
    <property type="match status" value="1"/>
</dbReference>
<protein>
    <recommendedName>
        <fullName evidence="2">MoaB/Mog domain-containing protein</fullName>
    </recommendedName>
</protein>
<accession>A0A382F5A5</accession>
<name>A0A382F5A5_9ZZZZ</name>